<dbReference type="GO" id="GO:0004644">
    <property type="term" value="F:phosphoribosylglycinamide formyltransferase activity"/>
    <property type="evidence" value="ECO:0007669"/>
    <property type="project" value="UniProtKB-UniRule"/>
</dbReference>
<evidence type="ECO:0000313" key="8">
    <source>
        <dbReference type="Proteomes" id="UP000286907"/>
    </source>
</evidence>
<reference evidence="6" key="2">
    <citation type="submission" date="2019-01" db="EMBL/GenBank/DDBJ databases">
        <title>Oenococcus sicerae UCMA17102.</title>
        <authorList>
            <person name="Cousin F.J."/>
            <person name="Le Guellec R."/>
            <person name="Cretenet M."/>
        </authorList>
    </citation>
    <scope>NUCLEOTIDE SEQUENCE</scope>
    <source>
        <strain evidence="6">UCMA17102</strain>
    </source>
</reference>
<keyword evidence="8" id="KW-1185">Reference proteome</keyword>
<dbReference type="InterPro" id="IPR036477">
    <property type="entry name" value="Formyl_transf_N_sf"/>
</dbReference>
<evidence type="ECO:0000313" key="6">
    <source>
        <dbReference type="EMBL" id="MDN6899875.1"/>
    </source>
</evidence>
<comment type="pathway">
    <text evidence="1 4">Purine metabolism; IMP biosynthesis via de novo pathway; N(2)-formyl-N(1)-(5-phospho-D-ribosyl)glycinamide from N(1)-(5-phospho-D-ribosyl)glycinamide (10-formyl THF route): step 1/1.</text>
</comment>
<organism evidence="6 9">
    <name type="scientific">Oenococcus sicerae</name>
    <dbReference type="NCBI Taxonomy" id="2203724"/>
    <lineage>
        <taxon>Bacteria</taxon>
        <taxon>Bacillati</taxon>
        <taxon>Bacillota</taxon>
        <taxon>Bacilli</taxon>
        <taxon>Lactobacillales</taxon>
        <taxon>Lactobacillaceae</taxon>
        <taxon>Oenococcus</taxon>
    </lineage>
</organism>
<comment type="function">
    <text evidence="4">Catalyzes the transfer of a formyl group from 10-formyltetrahydrofolate to 5-phospho-ribosyl-glycinamide (GAR), producing 5-phospho-ribosyl-N-formylglycinamide (FGAR) and tetrahydrofolate.</text>
</comment>
<gene>
    <name evidence="4" type="primary">purN</name>
    <name evidence="7" type="ORF">DLJ48_08490</name>
    <name evidence="6" type="ORF">EVC35_02495</name>
</gene>
<dbReference type="EC" id="2.1.2.2" evidence="4"/>
<evidence type="ECO:0000259" key="5">
    <source>
        <dbReference type="Pfam" id="PF00551"/>
    </source>
</evidence>
<evidence type="ECO:0000256" key="4">
    <source>
        <dbReference type="HAMAP-Rule" id="MF_01930"/>
    </source>
</evidence>
<dbReference type="EMBL" id="CP029684">
    <property type="protein sequence ID" value="QAS70666.1"/>
    <property type="molecule type" value="Genomic_DNA"/>
</dbReference>
<dbReference type="EMBL" id="SDWY01000001">
    <property type="protein sequence ID" value="MDN6899875.1"/>
    <property type="molecule type" value="Genomic_DNA"/>
</dbReference>
<evidence type="ECO:0000313" key="9">
    <source>
        <dbReference type="Proteomes" id="UP001167919"/>
    </source>
</evidence>
<reference evidence="7" key="3">
    <citation type="submission" date="2020-01" db="EMBL/GenBank/DDBJ databases">
        <authorList>
            <person name="Cousin F.J."/>
            <person name="Le Guellec R."/>
            <person name="Cretenet M."/>
        </authorList>
    </citation>
    <scope>NUCLEOTIDE SEQUENCE</scope>
    <source>
        <strain evidence="7">UCMA 15228</strain>
    </source>
</reference>
<dbReference type="Proteomes" id="UP001167919">
    <property type="component" value="Unassembled WGS sequence"/>
</dbReference>
<dbReference type="PANTHER" id="PTHR43369:SF2">
    <property type="entry name" value="PHOSPHORIBOSYLGLYCINAMIDE FORMYLTRANSFERASE"/>
    <property type="match status" value="1"/>
</dbReference>
<feature type="domain" description="Formyl transferase N-terminal" evidence="5">
    <location>
        <begin position="1"/>
        <end position="181"/>
    </location>
</feature>
<feature type="binding site" evidence="4">
    <location>
        <position position="64"/>
    </location>
    <ligand>
        <name>(6R)-10-formyltetrahydrofolate</name>
        <dbReference type="ChEBI" id="CHEBI:195366"/>
    </ligand>
</feature>
<reference evidence="7 8" key="1">
    <citation type="journal article" date="2019" name="Syst. Appl. Microbiol.">
        <title>Oenococcus sicerae sp. nov., isolated from French cider.</title>
        <authorList>
            <person name="Cousin F.J."/>
            <person name="Le Guellec R."/>
            <person name="Chagnot C."/>
            <person name="Goux D."/>
            <person name="Dalmasso M."/>
            <person name="Laplace J.M."/>
            <person name="Cretenet M."/>
        </authorList>
    </citation>
    <scope>NUCLEOTIDE SEQUENCE [LARGE SCALE GENOMIC DNA]</scope>
    <source>
        <strain evidence="7 8">UCMA 15228</strain>
    </source>
</reference>
<feature type="binding site" evidence="4">
    <location>
        <begin position="11"/>
        <end position="13"/>
    </location>
    <ligand>
        <name>N(1)-(5-phospho-beta-D-ribosyl)glycinamide</name>
        <dbReference type="ChEBI" id="CHEBI:143788"/>
    </ligand>
</feature>
<protein>
    <recommendedName>
        <fullName evidence="4">Phosphoribosylglycinamide formyltransferase</fullName>
        <ecNumber evidence="4">2.1.2.2</ecNumber>
    </recommendedName>
    <alternativeName>
        <fullName evidence="4">5'-phosphoribosylglycinamide transformylase</fullName>
    </alternativeName>
    <alternativeName>
        <fullName evidence="4">GAR transformylase</fullName>
        <shortName evidence="4">GART</shortName>
    </alternativeName>
</protein>
<comment type="catalytic activity">
    <reaction evidence="4">
        <text>N(1)-(5-phospho-beta-D-ribosyl)glycinamide + (6R)-10-formyltetrahydrofolate = N(2)-formyl-N(1)-(5-phospho-beta-D-ribosyl)glycinamide + (6S)-5,6,7,8-tetrahydrofolate + H(+)</text>
        <dbReference type="Rhea" id="RHEA:15053"/>
        <dbReference type="ChEBI" id="CHEBI:15378"/>
        <dbReference type="ChEBI" id="CHEBI:57453"/>
        <dbReference type="ChEBI" id="CHEBI:143788"/>
        <dbReference type="ChEBI" id="CHEBI:147286"/>
        <dbReference type="ChEBI" id="CHEBI:195366"/>
        <dbReference type="EC" id="2.1.2.2"/>
    </reaction>
</comment>
<accession>A0AAJ1R9A2</accession>
<feature type="binding site" evidence="4">
    <location>
        <begin position="89"/>
        <end position="92"/>
    </location>
    <ligand>
        <name>(6R)-10-formyltetrahydrofolate</name>
        <dbReference type="ChEBI" id="CHEBI:195366"/>
    </ligand>
</feature>
<dbReference type="HAMAP" id="MF_01930">
    <property type="entry name" value="PurN"/>
    <property type="match status" value="1"/>
</dbReference>
<dbReference type="GO" id="GO:0005829">
    <property type="term" value="C:cytosol"/>
    <property type="evidence" value="ECO:0007669"/>
    <property type="project" value="TreeGrafter"/>
</dbReference>
<dbReference type="PANTHER" id="PTHR43369">
    <property type="entry name" value="PHOSPHORIBOSYLGLYCINAMIDE FORMYLTRANSFERASE"/>
    <property type="match status" value="1"/>
</dbReference>
<evidence type="ECO:0000256" key="2">
    <source>
        <dbReference type="ARBA" id="ARBA00022679"/>
    </source>
</evidence>
<proteinExistence type="inferred from homology"/>
<dbReference type="CDD" id="cd08645">
    <property type="entry name" value="FMT_core_GART"/>
    <property type="match status" value="1"/>
</dbReference>
<feature type="binding site" evidence="4">
    <location>
        <position position="106"/>
    </location>
    <ligand>
        <name>(6R)-10-formyltetrahydrofolate</name>
        <dbReference type="ChEBI" id="CHEBI:195366"/>
    </ligand>
</feature>
<dbReference type="Gene3D" id="3.40.50.170">
    <property type="entry name" value="Formyl transferase, N-terminal domain"/>
    <property type="match status" value="1"/>
</dbReference>
<sequence>MKLAVFASGNGTNFTALVDYVQENLPQVSIVRLIVDHRDAYVIERARKAQIPTTYINYVKAGSKHEAEAQIMAQLTSDQVQGILLAGFMRIIGADLLAAFPNKIINIHPALLPSFPGQHGIEDAFDYGVKVTGVTIHYINSQIDSGRIIAQQPVRIEEDDDLASLAAKIHAVEHRLYPQTLKYLVEKGVFTV</sequence>
<evidence type="ECO:0000256" key="3">
    <source>
        <dbReference type="ARBA" id="ARBA00022755"/>
    </source>
</evidence>
<evidence type="ECO:0000256" key="1">
    <source>
        <dbReference type="ARBA" id="ARBA00005054"/>
    </source>
</evidence>
<comment type="similarity">
    <text evidence="4">Belongs to the GART family.</text>
</comment>
<keyword evidence="3 4" id="KW-0658">Purine biosynthesis</keyword>
<dbReference type="InterPro" id="IPR002376">
    <property type="entry name" value="Formyl_transf_N"/>
</dbReference>
<dbReference type="GO" id="GO:0006189">
    <property type="term" value="P:'de novo' IMP biosynthetic process"/>
    <property type="evidence" value="ECO:0007669"/>
    <property type="project" value="UniProtKB-UniRule"/>
</dbReference>
<dbReference type="Proteomes" id="UP000286907">
    <property type="component" value="Chromosome"/>
</dbReference>
<dbReference type="InterPro" id="IPR004607">
    <property type="entry name" value="GART"/>
</dbReference>
<keyword evidence="2 4" id="KW-0808">Transferase</keyword>
<feature type="site" description="Raises pKa of active site His" evidence="4">
    <location>
        <position position="144"/>
    </location>
</feature>
<dbReference type="AlphaFoldDB" id="A0AAJ1R9A2"/>
<dbReference type="SUPFAM" id="SSF53328">
    <property type="entry name" value="Formyltransferase"/>
    <property type="match status" value="1"/>
</dbReference>
<evidence type="ECO:0000313" key="7">
    <source>
        <dbReference type="EMBL" id="QAS70666.1"/>
    </source>
</evidence>
<name>A0AAJ1R9A2_9LACO</name>
<dbReference type="NCBIfam" id="TIGR00639">
    <property type="entry name" value="PurN"/>
    <property type="match status" value="1"/>
</dbReference>
<dbReference type="Pfam" id="PF00551">
    <property type="entry name" value="Formyl_trans_N"/>
    <property type="match status" value="1"/>
</dbReference>
<feature type="active site" description="Proton donor" evidence="4">
    <location>
        <position position="108"/>
    </location>
</feature>